<evidence type="ECO:0000256" key="8">
    <source>
        <dbReference type="ARBA" id="ARBA00022840"/>
    </source>
</evidence>
<dbReference type="SMART" id="SM00388">
    <property type="entry name" value="HisKA"/>
    <property type="match status" value="1"/>
</dbReference>
<dbReference type="CDD" id="cd00082">
    <property type="entry name" value="HisKA"/>
    <property type="match status" value="1"/>
</dbReference>
<dbReference type="Pfam" id="PF02518">
    <property type="entry name" value="HATPase_c"/>
    <property type="match status" value="1"/>
</dbReference>
<dbReference type="SMART" id="SM00387">
    <property type="entry name" value="HATPase_c"/>
    <property type="match status" value="1"/>
</dbReference>
<reference evidence="13" key="1">
    <citation type="submission" date="2021-01" db="EMBL/GenBank/DDBJ databases">
        <title>Modified the classification status of verrucomicrobia.</title>
        <authorList>
            <person name="Feng X."/>
        </authorList>
    </citation>
    <scope>NUCLEOTIDE SEQUENCE</scope>
    <source>
        <strain evidence="13">KCTC 12986</strain>
    </source>
</reference>
<dbReference type="Pfam" id="PF00512">
    <property type="entry name" value="HisKA"/>
    <property type="match status" value="1"/>
</dbReference>
<comment type="caution">
    <text evidence="13">The sequence shown here is derived from an EMBL/GenBank/DDBJ whole genome shotgun (WGS) entry which is preliminary data.</text>
</comment>
<accession>A0A934VLG7</accession>
<dbReference type="GO" id="GO:0016020">
    <property type="term" value="C:membrane"/>
    <property type="evidence" value="ECO:0007669"/>
    <property type="project" value="UniProtKB-SubCell"/>
</dbReference>
<name>A0A934VLG7_9BACT</name>
<dbReference type="InterPro" id="IPR004358">
    <property type="entry name" value="Sig_transdc_His_kin-like_C"/>
</dbReference>
<dbReference type="InterPro" id="IPR005467">
    <property type="entry name" value="His_kinase_dom"/>
</dbReference>
<evidence type="ECO:0000259" key="11">
    <source>
        <dbReference type="PROSITE" id="PS50109"/>
    </source>
</evidence>
<dbReference type="InterPro" id="IPR003660">
    <property type="entry name" value="HAMP_dom"/>
</dbReference>
<evidence type="ECO:0000256" key="9">
    <source>
        <dbReference type="ARBA" id="ARBA00023012"/>
    </source>
</evidence>
<keyword evidence="10" id="KW-1133">Transmembrane helix</keyword>
<evidence type="ECO:0000256" key="6">
    <source>
        <dbReference type="ARBA" id="ARBA00022741"/>
    </source>
</evidence>
<comment type="subcellular location">
    <subcellularLocation>
        <location evidence="2">Membrane</location>
    </subcellularLocation>
</comment>
<evidence type="ECO:0000313" key="13">
    <source>
        <dbReference type="EMBL" id="MBK1833086.1"/>
    </source>
</evidence>
<dbReference type="SMART" id="SM00304">
    <property type="entry name" value="HAMP"/>
    <property type="match status" value="1"/>
</dbReference>
<evidence type="ECO:0000256" key="4">
    <source>
        <dbReference type="ARBA" id="ARBA00022553"/>
    </source>
</evidence>
<dbReference type="Gene3D" id="1.10.287.130">
    <property type="match status" value="1"/>
</dbReference>
<dbReference type="EC" id="2.7.13.3" evidence="3"/>
<gene>
    <name evidence="13" type="ORF">JIN78_03350</name>
</gene>
<keyword evidence="4" id="KW-0597">Phosphoprotein</keyword>
<evidence type="ECO:0000256" key="2">
    <source>
        <dbReference type="ARBA" id="ARBA00004370"/>
    </source>
</evidence>
<dbReference type="Gene3D" id="6.10.340.10">
    <property type="match status" value="1"/>
</dbReference>
<keyword evidence="10" id="KW-0472">Membrane</keyword>
<dbReference type="Gene3D" id="3.30.565.10">
    <property type="entry name" value="Histidine kinase-like ATPase, C-terminal domain"/>
    <property type="match status" value="1"/>
</dbReference>
<dbReference type="Pfam" id="PF00672">
    <property type="entry name" value="HAMP"/>
    <property type="match status" value="1"/>
</dbReference>
<protein>
    <recommendedName>
        <fullName evidence="3">histidine kinase</fullName>
        <ecNumber evidence="3">2.7.13.3</ecNumber>
    </recommendedName>
</protein>
<dbReference type="InterPro" id="IPR003594">
    <property type="entry name" value="HATPase_dom"/>
</dbReference>
<dbReference type="GO" id="GO:0030295">
    <property type="term" value="F:protein kinase activator activity"/>
    <property type="evidence" value="ECO:0007669"/>
    <property type="project" value="TreeGrafter"/>
</dbReference>
<feature type="transmembrane region" description="Helical" evidence="10">
    <location>
        <begin position="6"/>
        <end position="27"/>
    </location>
</feature>
<feature type="domain" description="HAMP" evidence="12">
    <location>
        <begin position="203"/>
        <end position="256"/>
    </location>
</feature>
<keyword evidence="10" id="KW-0812">Transmembrane</keyword>
<dbReference type="InterPro" id="IPR036097">
    <property type="entry name" value="HisK_dim/P_sf"/>
</dbReference>
<dbReference type="InterPro" id="IPR036890">
    <property type="entry name" value="HATPase_C_sf"/>
</dbReference>
<keyword evidence="7" id="KW-0418">Kinase</keyword>
<proteinExistence type="predicted"/>
<dbReference type="GO" id="GO:0007234">
    <property type="term" value="P:osmosensory signaling via phosphorelay pathway"/>
    <property type="evidence" value="ECO:0007669"/>
    <property type="project" value="TreeGrafter"/>
</dbReference>
<evidence type="ECO:0000256" key="10">
    <source>
        <dbReference type="SAM" id="Phobius"/>
    </source>
</evidence>
<dbReference type="PROSITE" id="PS50885">
    <property type="entry name" value="HAMP"/>
    <property type="match status" value="1"/>
</dbReference>
<keyword evidence="6" id="KW-0547">Nucleotide-binding</keyword>
<dbReference type="GO" id="GO:0000155">
    <property type="term" value="F:phosphorelay sensor kinase activity"/>
    <property type="evidence" value="ECO:0007669"/>
    <property type="project" value="InterPro"/>
</dbReference>
<comment type="catalytic activity">
    <reaction evidence="1">
        <text>ATP + protein L-histidine = ADP + protein N-phospho-L-histidine.</text>
        <dbReference type="EC" id="2.7.13.3"/>
    </reaction>
</comment>
<feature type="domain" description="Histidine kinase" evidence="11">
    <location>
        <begin position="387"/>
        <end position="604"/>
    </location>
</feature>
<organism evidence="13 14">
    <name type="scientific">Roseibacillus ishigakijimensis</name>
    <dbReference type="NCBI Taxonomy" id="454146"/>
    <lineage>
        <taxon>Bacteria</taxon>
        <taxon>Pseudomonadati</taxon>
        <taxon>Verrucomicrobiota</taxon>
        <taxon>Verrucomicrobiia</taxon>
        <taxon>Verrucomicrobiales</taxon>
        <taxon>Verrucomicrobiaceae</taxon>
        <taxon>Roseibacillus</taxon>
    </lineage>
</organism>
<dbReference type="PRINTS" id="PR00344">
    <property type="entry name" value="BCTRLSENSOR"/>
</dbReference>
<evidence type="ECO:0000259" key="12">
    <source>
        <dbReference type="PROSITE" id="PS50885"/>
    </source>
</evidence>
<evidence type="ECO:0000256" key="5">
    <source>
        <dbReference type="ARBA" id="ARBA00022679"/>
    </source>
</evidence>
<dbReference type="CDD" id="cd00075">
    <property type="entry name" value="HATPase"/>
    <property type="match status" value="1"/>
</dbReference>
<dbReference type="SUPFAM" id="SSF47384">
    <property type="entry name" value="Homodimeric domain of signal transducing histidine kinase"/>
    <property type="match status" value="1"/>
</dbReference>
<keyword evidence="14" id="KW-1185">Reference proteome</keyword>
<keyword evidence="8" id="KW-0067">ATP-binding</keyword>
<evidence type="ECO:0000313" key="14">
    <source>
        <dbReference type="Proteomes" id="UP000604083"/>
    </source>
</evidence>
<dbReference type="EMBL" id="JAENIO010000005">
    <property type="protein sequence ID" value="MBK1833086.1"/>
    <property type="molecule type" value="Genomic_DNA"/>
</dbReference>
<evidence type="ECO:0000256" key="1">
    <source>
        <dbReference type="ARBA" id="ARBA00000085"/>
    </source>
</evidence>
<dbReference type="InterPro" id="IPR003661">
    <property type="entry name" value="HisK_dim/P_dom"/>
</dbReference>
<sequence length="604" mass="68720">MKRKILFGNSVFLLLLFGTGGGAMWLLDQTSDAFIQSSVKFQDQSRAIQDLRFGTSSINTHYLPAMVVSDSELPPIPPREHFENSFASMMESLTLIRATADEPERQSLERLKSALDKYGQRYQELFAYQPEDFSARMQARNEIAHLTQQVSDLSLNEFLWLDERFGLRNEELRRETLQSNWLLGGLLVLGVIASTVFYFQANRVIIDPLLNLIASVKEIRRGNFELTLPVRNSTDEIAQLIPAFNEMASELRLMRRTNDEQLLRFDRQSRAILASFPHPIILLSKEGQIEKLNPSAEALFENLGTLGVLPRNISERIAHAVDHNEELLVERLDEALLLRINETEHFFLPRIFRLTESQQGLEGWALLLIDVTRLRFFDDLKSNLISTVSHEIKTPLTGIRMVLHLLLEKKIGDLNETQDEMLTSAQNDCERLLETLRNLLEMSRMDSGARSLTREEISPATLYESVLTTFTPQAAEREVTLQLELEDGVPDVLVDRIRIIEVLNNFVSNAIKHSPPGGTVTLTAKALGADDVRFGVYDEGAGVPEESRNRIFERFYRAPDQSQIEGIGLGLSIAREIVNAHEGRIGYRRTKDNRTLFFCNLPRV</sequence>
<dbReference type="Proteomes" id="UP000604083">
    <property type="component" value="Unassembled WGS sequence"/>
</dbReference>
<evidence type="ECO:0000256" key="7">
    <source>
        <dbReference type="ARBA" id="ARBA00022777"/>
    </source>
</evidence>
<dbReference type="AlphaFoldDB" id="A0A934VLG7"/>
<keyword evidence="5" id="KW-0808">Transferase</keyword>
<dbReference type="PANTHER" id="PTHR42878">
    <property type="entry name" value="TWO-COMPONENT HISTIDINE KINASE"/>
    <property type="match status" value="1"/>
</dbReference>
<dbReference type="SUPFAM" id="SSF158472">
    <property type="entry name" value="HAMP domain-like"/>
    <property type="match status" value="1"/>
</dbReference>
<dbReference type="SUPFAM" id="SSF55874">
    <property type="entry name" value="ATPase domain of HSP90 chaperone/DNA topoisomerase II/histidine kinase"/>
    <property type="match status" value="1"/>
</dbReference>
<dbReference type="RefSeq" id="WP_200390516.1">
    <property type="nucleotide sequence ID" value="NZ_JAENIO010000005.1"/>
</dbReference>
<dbReference type="InterPro" id="IPR050351">
    <property type="entry name" value="BphY/WalK/GraS-like"/>
</dbReference>
<dbReference type="GO" id="GO:0000156">
    <property type="term" value="F:phosphorelay response regulator activity"/>
    <property type="evidence" value="ECO:0007669"/>
    <property type="project" value="TreeGrafter"/>
</dbReference>
<dbReference type="PANTHER" id="PTHR42878:SF7">
    <property type="entry name" value="SENSOR HISTIDINE KINASE GLRK"/>
    <property type="match status" value="1"/>
</dbReference>
<dbReference type="PROSITE" id="PS50109">
    <property type="entry name" value="HIS_KIN"/>
    <property type="match status" value="1"/>
</dbReference>
<dbReference type="GO" id="GO:0005524">
    <property type="term" value="F:ATP binding"/>
    <property type="evidence" value="ECO:0007669"/>
    <property type="project" value="UniProtKB-KW"/>
</dbReference>
<keyword evidence="9" id="KW-0902">Two-component regulatory system</keyword>
<evidence type="ECO:0000256" key="3">
    <source>
        <dbReference type="ARBA" id="ARBA00012438"/>
    </source>
</evidence>
<dbReference type="CDD" id="cd06225">
    <property type="entry name" value="HAMP"/>
    <property type="match status" value="1"/>
</dbReference>